<dbReference type="SMART" id="SM00487">
    <property type="entry name" value="DEXDc"/>
    <property type="match status" value="1"/>
</dbReference>
<dbReference type="GO" id="GO:0003677">
    <property type="term" value="F:DNA binding"/>
    <property type="evidence" value="ECO:0007669"/>
    <property type="project" value="InterPro"/>
</dbReference>
<evidence type="ECO:0000313" key="9">
    <source>
        <dbReference type="EMBL" id="AEN03711.1"/>
    </source>
</evidence>
<evidence type="ECO:0000259" key="8">
    <source>
        <dbReference type="PROSITE" id="PS51192"/>
    </source>
</evidence>
<evidence type="ECO:0000256" key="1">
    <source>
        <dbReference type="ARBA" id="ARBA00004328"/>
    </source>
</evidence>
<name>G3EI14_9POXV</name>
<dbReference type="Pfam" id="PF04851">
    <property type="entry name" value="ResIII"/>
    <property type="match status" value="1"/>
</dbReference>
<keyword evidence="10" id="KW-1185">Reference proteome</keyword>
<evidence type="ECO:0000256" key="3">
    <source>
        <dbReference type="ARBA" id="ARBA00022801"/>
    </source>
</evidence>
<dbReference type="SUPFAM" id="SSF52540">
    <property type="entry name" value="P-loop containing nucleoside triphosphate hydrolases"/>
    <property type="match status" value="1"/>
</dbReference>
<dbReference type="GO" id="GO:0005524">
    <property type="term" value="F:ATP binding"/>
    <property type="evidence" value="ECO:0007669"/>
    <property type="project" value="UniProtKB-KW"/>
</dbReference>
<keyword evidence="2" id="KW-0547">Nucleotide-binding</keyword>
<dbReference type="InterPro" id="IPR050615">
    <property type="entry name" value="ATP-dep_DNA_Helicase"/>
</dbReference>
<dbReference type="InterPro" id="IPR027417">
    <property type="entry name" value="P-loop_NTPase"/>
</dbReference>
<dbReference type="OrthoDB" id="4131at10239"/>
<reference evidence="9 10" key="1">
    <citation type="journal article" date="2011" name="J. Virol.">
        <title>The genome of yoka poxvirus.</title>
        <authorList>
            <person name="Zhao G."/>
            <person name="Droit L."/>
            <person name="Tesh R.B."/>
            <person name="Popov V.L."/>
            <person name="Little N.S."/>
            <person name="Upton C."/>
            <person name="Virgin H.W."/>
            <person name="Wang D."/>
        </authorList>
    </citation>
    <scope>NUCLEOTIDE SEQUENCE [LARGE SCALE GENOMIC DNA]</scope>
    <source>
        <strain evidence="9">DakArB 4268</strain>
    </source>
</reference>
<dbReference type="GO" id="GO:0016787">
    <property type="term" value="F:hydrolase activity"/>
    <property type="evidence" value="ECO:0007669"/>
    <property type="project" value="UniProtKB-KW"/>
</dbReference>
<dbReference type="RefSeq" id="YP_004821475.1">
    <property type="nucleotide sequence ID" value="NC_015960.1"/>
</dbReference>
<evidence type="ECO:0000256" key="5">
    <source>
        <dbReference type="ARBA" id="ARBA00022840"/>
    </source>
</evidence>
<keyword evidence="7" id="KW-0804">Transcription</keyword>
<dbReference type="InterPro" id="IPR014001">
    <property type="entry name" value="Helicase_ATP-bd"/>
</dbReference>
<dbReference type="GO" id="GO:0043138">
    <property type="term" value="F:3'-5' DNA helicase activity"/>
    <property type="evidence" value="ECO:0007669"/>
    <property type="project" value="TreeGrafter"/>
</dbReference>
<evidence type="ECO:0000313" key="10">
    <source>
        <dbReference type="Proteomes" id="UP000164653"/>
    </source>
</evidence>
<dbReference type="Proteomes" id="UP000164653">
    <property type="component" value="Segment"/>
</dbReference>
<dbReference type="PROSITE" id="PS51192">
    <property type="entry name" value="HELICASE_ATP_BIND_1"/>
    <property type="match status" value="1"/>
</dbReference>
<dbReference type="KEGG" id="vg:11107258"/>
<evidence type="ECO:0000256" key="6">
    <source>
        <dbReference type="ARBA" id="ARBA00022844"/>
    </source>
</evidence>
<dbReference type="GO" id="GO:0097550">
    <property type="term" value="C:transcription preinitiation complex"/>
    <property type="evidence" value="ECO:0007669"/>
    <property type="project" value="TreeGrafter"/>
</dbReference>
<proteinExistence type="predicted"/>
<dbReference type="GeneID" id="11107258"/>
<dbReference type="GO" id="GO:0044423">
    <property type="term" value="C:virion component"/>
    <property type="evidence" value="ECO:0007669"/>
    <property type="project" value="UniProtKB-KW"/>
</dbReference>
<sequence length="479" mass="55036">MSLLKIDYNLYTELKSLTGNSIVNLFNENGEFGEVMVSSFKYIIPNGLFSSMNIKTNLVFETSTCNKITNKVDSTKSPKLYPLQYKVVSFVFSTIRKLILEKRPIYITLHLSCGFGKTITTCHLIASHCRKTVICVPNKLLIHQWKTQVEAFGLDHVISIDGVTRLLKDKLSSNVPDILIIVSRHLTNDEFCKYINTHYDIFILDESHTYNLMNNTSVTKFLSYYPPKVCYFLTATPRQSNRIYNNNVINVIKLSNLKKILKIINSFFEPYSNDNIRQMVKKLDSVCNKYHVYTEKLLSIDKYRNNLIIDTVINDFNSGSINRILIVTKLRDHMIMFYEKLLDIFGSDIVFLGDAQNKNTPDIVKSIKELDRFIFVSTLFYSGTGLDIPSLDSLFISSAVINNIQIEQLFGRVCRETELLNRTVYVFPNTSIKEIKYTVGNFIQRIISLAIDKLGFIQDCNPSNRVEHALCKVFSGQNH</sequence>
<feature type="domain" description="Helicase ATP-binding" evidence="8">
    <location>
        <begin position="98"/>
        <end position="255"/>
    </location>
</feature>
<dbReference type="PANTHER" id="PTHR11274">
    <property type="entry name" value="RAD25/XP-B DNA REPAIR HELICASE"/>
    <property type="match status" value="1"/>
</dbReference>
<evidence type="ECO:0000256" key="2">
    <source>
        <dbReference type="ARBA" id="ARBA00022741"/>
    </source>
</evidence>
<keyword evidence="6" id="KW-0946">Virion</keyword>
<keyword evidence="3" id="KW-0378">Hydrolase</keyword>
<keyword evidence="4 9" id="KW-0347">Helicase</keyword>
<dbReference type="Gene3D" id="3.40.50.300">
    <property type="entry name" value="P-loop containing nucleotide triphosphate hydrolases"/>
    <property type="match status" value="2"/>
</dbReference>
<dbReference type="InterPro" id="IPR006935">
    <property type="entry name" value="Helicase/UvrB_N"/>
</dbReference>
<dbReference type="PANTHER" id="PTHR11274:SF0">
    <property type="entry name" value="GENERAL TRANSCRIPTION AND DNA REPAIR FACTOR IIH HELICASE SUBUNIT XPB"/>
    <property type="match status" value="1"/>
</dbReference>
<dbReference type="GO" id="GO:0006367">
    <property type="term" value="P:transcription initiation at RNA polymerase II promoter"/>
    <property type="evidence" value="ECO:0007669"/>
    <property type="project" value="TreeGrafter"/>
</dbReference>
<evidence type="ECO:0000256" key="7">
    <source>
        <dbReference type="ARBA" id="ARBA00023163"/>
    </source>
</evidence>
<comment type="subcellular location">
    <subcellularLocation>
        <location evidence="1">Virion</location>
    </subcellularLocation>
</comment>
<evidence type="ECO:0000256" key="4">
    <source>
        <dbReference type="ARBA" id="ARBA00022806"/>
    </source>
</evidence>
<gene>
    <name evidence="9" type="ORF">YKV122</name>
</gene>
<dbReference type="EMBL" id="HQ849551">
    <property type="protein sequence ID" value="AEN03711.1"/>
    <property type="molecule type" value="Genomic_DNA"/>
</dbReference>
<keyword evidence="5" id="KW-0067">ATP-binding</keyword>
<protein>
    <submittedName>
        <fullName evidence="9">DNA helicase</fullName>
    </submittedName>
</protein>
<accession>G3EI14</accession>
<organism evidence="9 10">
    <name type="scientific">Yokapox virus</name>
    <dbReference type="NCBI Taxonomy" id="1076255"/>
    <lineage>
        <taxon>Viruses</taxon>
        <taxon>Varidnaviria</taxon>
        <taxon>Bamfordvirae</taxon>
        <taxon>Nucleocytoviricota</taxon>
        <taxon>Pokkesviricetes</taxon>
        <taxon>Chitovirales</taxon>
        <taxon>Poxviridae</taxon>
        <taxon>Chordopoxvirinae</taxon>
        <taxon>Centapoxvirus</taxon>
        <taxon>Centapoxvirus yokapox</taxon>
    </lineage>
</organism>